<dbReference type="InterPro" id="IPR003439">
    <property type="entry name" value="ABC_transporter-like_ATP-bd"/>
</dbReference>
<evidence type="ECO:0000256" key="7">
    <source>
        <dbReference type="ARBA" id="ARBA00023136"/>
    </source>
</evidence>
<evidence type="ECO:0000256" key="1">
    <source>
        <dbReference type="ARBA" id="ARBA00004413"/>
    </source>
</evidence>
<evidence type="ECO:0000256" key="6">
    <source>
        <dbReference type="ARBA" id="ARBA00022967"/>
    </source>
</evidence>
<evidence type="ECO:0000256" key="4">
    <source>
        <dbReference type="ARBA" id="ARBA00022741"/>
    </source>
</evidence>
<organism evidence="11 12">
    <name type="scientific">Geodermatophilus aquaeductus</name>
    <dbReference type="NCBI Taxonomy" id="1564161"/>
    <lineage>
        <taxon>Bacteria</taxon>
        <taxon>Bacillati</taxon>
        <taxon>Actinomycetota</taxon>
        <taxon>Actinomycetes</taxon>
        <taxon>Geodermatophilales</taxon>
        <taxon>Geodermatophilaceae</taxon>
        <taxon>Geodermatophilus</taxon>
    </lineage>
</organism>
<evidence type="ECO:0000256" key="9">
    <source>
        <dbReference type="ARBA" id="ARBA00049985"/>
    </source>
</evidence>
<evidence type="ECO:0000313" key="12">
    <source>
        <dbReference type="Proteomes" id="UP000317484"/>
    </source>
</evidence>
<evidence type="ECO:0000313" key="11">
    <source>
        <dbReference type="EMBL" id="SMO56522.1"/>
    </source>
</evidence>
<dbReference type="AlphaFoldDB" id="A0A521CAN0"/>
<keyword evidence="6" id="KW-1278">Translocase</keyword>
<dbReference type="InterPro" id="IPR027417">
    <property type="entry name" value="P-loop_NTPase"/>
</dbReference>
<keyword evidence="8" id="KW-0046">Antibiotic resistance</keyword>
<dbReference type="Proteomes" id="UP000317484">
    <property type="component" value="Unassembled WGS sequence"/>
</dbReference>
<evidence type="ECO:0000256" key="5">
    <source>
        <dbReference type="ARBA" id="ARBA00022840"/>
    </source>
</evidence>
<protein>
    <submittedName>
        <fullName evidence="11">ABC-2 type transport system ATP-binding protein</fullName>
    </submittedName>
</protein>
<dbReference type="SUPFAM" id="SSF52540">
    <property type="entry name" value="P-loop containing nucleoside triphosphate hydrolases"/>
    <property type="match status" value="1"/>
</dbReference>
<keyword evidence="3" id="KW-1003">Cell membrane</keyword>
<sequence length="317" mass="33268">MGTSRDTAVSVTGLCKAFGSTVVLDGLDLAVAEGSVYALLGPNGAGKTTTVDILSTLTPADAGQVSVAGHDLARDPAGVRSAIAVTGQFSAVDDLLTGRENLRLMADLNHLGRREGRRRATDLLERFDLVEAADRRPATYSGGMRRRLDLAMGLLGDPRVVFLDEPTTGLDPRSRRAMWDVVRGLVAEGVTILLTTQYLEEADRLAERIGLLDGGRLVAEGTSDELKRLVPGGAVRLTFADADALETAGRVLGVPPGDPAALVLEVPSDGSVHALRSLLARLDDSRVDVAGLTVTTPGLDDVFLALTGRPTSEEVPA</sequence>
<evidence type="ECO:0000259" key="10">
    <source>
        <dbReference type="PROSITE" id="PS50893"/>
    </source>
</evidence>
<dbReference type="GO" id="GO:1900753">
    <property type="term" value="P:doxorubicin transport"/>
    <property type="evidence" value="ECO:0007669"/>
    <property type="project" value="InterPro"/>
</dbReference>
<keyword evidence="12" id="KW-1185">Reference proteome</keyword>
<proteinExistence type="inferred from homology"/>
<dbReference type="InterPro" id="IPR005894">
    <property type="entry name" value="DrrA"/>
</dbReference>
<dbReference type="InterPro" id="IPR003593">
    <property type="entry name" value="AAA+_ATPase"/>
</dbReference>
<reference evidence="11 12" key="1">
    <citation type="submission" date="2017-05" db="EMBL/GenBank/DDBJ databases">
        <authorList>
            <person name="Varghese N."/>
            <person name="Submissions S."/>
        </authorList>
    </citation>
    <scope>NUCLEOTIDE SEQUENCE [LARGE SCALE GENOMIC DNA]</scope>
    <source>
        <strain evidence="11 12">DSM 46834</strain>
    </source>
</reference>
<keyword evidence="5 11" id="KW-0067">ATP-binding</keyword>
<dbReference type="NCBIfam" id="TIGR01188">
    <property type="entry name" value="drrA"/>
    <property type="match status" value="1"/>
</dbReference>
<dbReference type="InterPro" id="IPR050763">
    <property type="entry name" value="ABC_transporter_ATP-binding"/>
</dbReference>
<comment type="subcellular location">
    <subcellularLocation>
        <location evidence="1">Cell membrane</location>
        <topology evidence="1">Peripheral membrane protein</topology>
        <orientation evidence="1">Cytoplasmic side</orientation>
    </subcellularLocation>
</comment>
<dbReference type="RefSeq" id="WP_142457470.1">
    <property type="nucleotide sequence ID" value="NZ_FXTJ01000002.1"/>
</dbReference>
<dbReference type="GO" id="GO:0016887">
    <property type="term" value="F:ATP hydrolysis activity"/>
    <property type="evidence" value="ECO:0007669"/>
    <property type="project" value="InterPro"/>
</dbReference>
<dbReference type="GO" id="GO:0043215">
    <property type="term" value="P:daunorubicin transport"/>
    <property type="evidence" value="ECO:0007669"/>
    <property type="project" value="InterPro"/>
</dbReference>
<dbReference type="FunFam" id="3.40.50.300:FF:000589">
    <property type="entry name" value="ABC transporter, ATP-binding subunit"/>
    <property type="match status" value="1"/>
</dbReference>
<dbReference type="PANTHER" id="PTHR42711">
    <property type="entry name" value="ABC TRANSPORTER ATP-BINDING PROTEIN"/>
    <property type="match status" value="1"/>
</dbReference>
<dbReference type="PROSITE" id="PS00211">
    <property type="entry name" value="ABC_TRANSPORTER_1"/>
    <property type="match status" value="1"/>
</dbReference>
<dbReference type="GO" id="GO:0046677">
    <property type="term" value="P:response to antibiotic"/>
    <property type="evidence" value="ECO:0007669"/>
    <property type="project" value="UniProtKB-KW"/>
</dbReference>
<dbReference type="GO" id="GO:0005886">
    <property type="term" value="C:plasma membrane"/>
    <property type="evidence" value="ECO:0007669"/>
    <property type="project" value="UniProtKB-SubCell"/>
</dbReference>
<keyword evidence="4" id="KW-0547">Nucleotide-binding</keyword>
<evidence type="ECO:0000256" key="2">
    <source>
        <dbReference type="ARBA" id="ARBA00022448"/>
    </source>
</evidence>
<dbReference type="SMART" id="SM00382">
    <property type="entry name" value="AAA"/>
    <property type="match status" value="1"/>
</dbReference>
<comment type="similarity">
    <text evidence="9">Belongs to the ABC transporter superfamily. Drug exporter-1 (DrugE1) (TC 3.A.1.105) family.</text>
</comment>
<feature type="domain" description="ABC transporter" evidence="10">
    <location>
        <begin position="9"/>
        <end position="239"/>
    </location>
</feature>
<dbReference type="Gene3D" id="3.40.50.300">
    <property type="entry name" value="P-loop containing nucleotide triphosphate hydrolases"/>
    <property type="match status" value="1"/>
</dbReference>
<evidence type="ECO:0000256" key="3">
    <source>
        <dbReference type="ARBA" id="ARBA00022475"/>
    </source>
</evidence>
<keyword evidence="2" id="KW-0813">Transport</keyword>
<dbReference type="EMBL" id="FXTJ01000002">
    <property type="protein sequence ID" value="SMO56522.1"/>
    <property type="molecule type" value="Genomic_DNA"/>
</dbReference>
<dbReference type="Pfam" id="PF00005">
    <property type="entry name" value="ABC_tran"/>
    <property type="match status" value="1"/>
</dbReference>
<dbReference type="PROSITE" id="PS50893">
    <property type="entry name" value="ABC_TRANSPORTER_2"/>
    <property type="match status" value="1"/>
</dbReference>
<keyword evidence="7" id="KW-0472">Membrane</keyword>
<dbReference type="PANTHER" id="PTHR42711:SF19">
    <property type="entry name" value="DOXORUBICIN RESISTANCE ATP-BINDING PROTEIN DRRA"/>
    <property type="match status" value="1"/>
</dbReference>
<accession>A0A521CAN0</accession>
<dbReference type="GO" id="GO:0005524">
    <property type="term" value="F:ATP binding"/>
    <property type="evidence" value="ECO:0007669"/>
    <property type="project" value="UniProtKB-KW"/>
</dbReference>
<name>A0A521CAN0_9ACTN</name>
<gene>
    <name evidence="11" type="ORF">SAMN06273567_102250</name>
</gene>
<evidence type="ECO:0000256" key="8">
    <source>
        <dbReference type="ARBA" id="ARBA00023251"/>
    </source>
</evidence>
<dbReference type="InterPro" id="IPR017871">
    <property type="entry name" value="ABC_transporter-like_CS"/>
</dbReference>